<evidence type="ECO:0000256" key="7">
    <source>
        <dbReference type="ARBA" id="ARBA00022840"/>
    </source>
</evidence>
<dbReference type="InterPro" id="IPR000014">
    <property type="entry name" value="PAS"/>
</dbReference>
<dbReference type="Pfam" id="PF02518">
    <property type="entry name" value="HATPase_c"/>
    <property type="match status" value="1"/>
</dbReference>
<dbReference type="EC" id="2.7.13.3" evidence="2"/>
<evidence type="ECO:0000256" key="2">
    <source>
        <dbReference type="ARBA" id="ARBA00012438"/>
    </source>
</evidence>
<accession>A0ABT4M4L8</accession>
<keyword evidence="3" id="KW-0597">Phosphoprotein</keyword>
<dbReference type="EMBL" id="JAPWHE010000006">
    <property type="protein sequence ID" value="MCZ4330272.1"/>
    <property type="molecule type" value="Genomic_DNA"/>
</dbReference>
<protein>
    <recommendedName>
        <fullName evidence="2">histidine kinase</fullName>
        <ecNumber evidence="2">2.7.13.3</ecNumber>
    </recommendedName>
</protein>
<dbReference type="InterPro" id="IPR013767">
    <property type="entry name" value="PAS_fold"/>
</dbReference>
<evidence type="ECO:0000256" key="1">
    <source>
        <dbReference type="ARBA" id="ARBA00000085"/>
    </source>
</evidence>
<dbReference type="SMART" id="SM00091">
    <property type="entry name" value="PAS"/>
    <property type="match status" value="1"/>
</dbReference>
<evidence type="ECO:0000256" key="8">
    <source>
        <dbReference type="ARBA" id="ARBA00023012"/>
    </source>
</evidence>
<dbReference type="CDD" id="cd16917">
    <property type="entry name" value="HATPase_UhpB-NarQ-NarX-like"/>
    <property type="match status" value="1"/>
</dbReference>
<keyword evidence="8" id="KW-0902">Two-component regulatory system</keyword>
<dbReference type="InterPro" id="IPR036890">
    <property type="entry name" value="HATPase_C_sf"/>
</dbReference>
<evidence type="ECO:0000256" key="6">
    <source>
        <dbReference type="ARBA" id="ARBA00022777"/>
    </source>
</evidence>
<dbReference type="NCBIfam" id="TIGR00229">
    <property type="entry name" value="sensory_box"/>
    <property type="match status" value="1"/>
</dbReference>
<keyword evidence="13" id="KW-1185">Reference proteome</keyword>
<dbReference type="PANTHER" id="PTHR24421:SF10">
    <property type="entry name" value="NITRATE_NITRITE SENSOR PROTEIN NARQ"/>
    <property type="match status" value="1"/>
</dbReference>
<dbReference type="InterPro" id="IPR005467">
    <property type="entry name" value="His_kinase_dom"/>
</dbReference>
<dbReference type="InterPro" id="IPR003594">
    <property type="entry name" value="HATPase_dom"/>
</dbReference>
<dbReference type="SUPFAM" id="SSF55874">
    <property type="entry name" value="ATPase domain of HSP90 chaperone/DNA topoisomerase II/histidine kinase"/>
    <property type="match status" value="1"/>
</dbReference>
<comment type="catalytic activity">
    <reaction evidence="1">
        <text>ATP + protein L-histidine = ADP + protein N-phospho-L-histidine.</text>
        <dbReference type="EC" id="2.7.13.3"/>
    </reaction>
</comment>
<gene>
    <name evidence="12" type="ORF">O4H32_09955</name>
</gene>
<dbReference type="Gene3D" id="3.30.565.10">
    <property type="entry name" value="Histidine kinase-like ATPase, C-terminal domain"/>
    <property type="match status" value="1"/>
</dbReference>
<dbReference type="InterPro" id="IPR011712">
    <property type="entry name" value="Sig_transdc_His_kin_sub3_dim/P"/>
</dbReference>
<sequence>MTHSPTLPPLIDIIQSTTEPIITVDAAHRLVMFNPAAEKVFLYAAEQVTGRDLGILVPARFRKAHARHIARFRNAGASKRGARLGAPLWGLKANGEEFPMEASISRIGTPTDVYLSVFLRDMTEQQQIEQALRASRDELTRLSNALLREREQEKRHIARELHDDIGQCLTTLSMELSQLETTMHPLTVAGSGHVDAMRHLIKSAFTSLRRIASDLRPIMLDDLGLPAAVEWLMADFSARYGMDVKTRIDIGQHALSTVMGTVLFRVAQEALTNIVKHARATHVLLELHCSETHCVLVVQDNGIGSTPEHLAKALPKRLGLMGMRERVRLLNGTVSIHTRPNGGLRLEVRVPLEQPPLPS</sequence>
<evidence type="ECO:0000313" key="13">
    <source>
        <dbReference type="Proteomes" id="UP001068379"/>
    </source>
</evidence>
<evidence type="ECO:0000313" key="12">
    <source>
        <dbReference type="EMBL" id="MCZ4330272.1"/>
    </source>
</evidence>
<dbReference type="SUPFAM" id="SSF55785">
    <property type="entry name" value="PYP-like sensor domain (PAS domain)"/>
    <property type="match status" value="1"/>
</dbReference>
<dbReference type="Gene3D" id="1.20.5.1930">
    <property type="match status" value="1"/>
</dbReference>
<evidence type="ECO:0000256" key="3">
    <source>
        <dbReference type="ARBA" id="ARBA00022553"/>
    </source>
</evidence>
<keyword evidence="6 12" id="KW-0418">Kinase</keyword>
<feature type="coiled-coil region" evidence="9">
    <location>
        <begin position="125"/>
        <end position="152"/>
    </location>
</feature>
<keyword evidence="7" id="KW-0067">ATP-binding</keyword>
<dbReference type="Proteomes" id="UP001068379">
    <property type="component" value="Unassembled WGS sequence"/>
</dbReference>
<dbReference type="SMART" id="SM00387">
    <property type="entry name" value="HATPase_c"/>
    <property type="match status" value="1"/>
</dbReference>
<dbReference type="CDD" id="cd00130">
    <property type="entry name" value="PAS"/>
    <property type="match status" value="1"/>
</dbReference>
<organism evidence="12 13">
    <name type="scientific">Castellaniella denitrificans</name>
    <dbReference type="NCBI Taxonomy" id="56119"/>
    <lineage>
        <taxon>Bacteria</taxon>
        <taxon>Pseudomonadati</taxon>
        <taxon>Pseudomonadota</taxon>
        <taxon>Betaproteobacteria</taxon>
        <taxon>Burkholderiales</taxon>
        <taxon>Alcaligenaceae</taxon>
        <taxon>Castellaniella</taxon>
    </lineage>
</organism>
<evidence type="ECO:0000256" key="9">
    <source>
        <dbReference type="SAM" id="Coils"/>
    </source>
</evidence>
<dbReference type="RefSeq" id="WP_269358745.1">
    <property type="nucleotide sequence ID" value="NZ_JAPWHE010000006.1"/>
</dbReference>
<dbReference type="PROSITE" id="PS50109">
    <property type="entry name" value="HIS_KIN"/>
    <property type="match status" value="1"/>
</dbReference>
<feature type="domain" description="Histidine kinase" evidence="10">
    <location>
        <begin position="156"/>
        <end position="354"/>
    </location>
</feature>
<dbReference type="PANTHER" id="PTHR24421">
    <property type="entry name" value="NITRATE/NITRITE SENSOR PROTEIN NARX-RELATED"/>
    <property type="match status" value="1"/>
</dbReference>
<dbReference type="InterPro" id="IPR035965">
    <property type="entry name" value="PAS-like_dom_sf"/>
</dbReference>
<keyword evidence="5" id="KW-0547">Nucleotide-binding</keyword>
<name>A0ABT4M4L8_9BURK</name>
<feature type="domain" description="PAS" evidence="11">
    <location>
        <begin position="6"/>
        <end position="53"/>
    </location>
</feature>
<evidence type="ECO:0000259" key="10">
    <source>
        <dbReference type="PROSITE" id="PS50109"/>
    </source>
</evidence>
<dbReference type="Pfam" id="PF07730">
    <property type="entry name" value="HisKA_3"/>
    <property type="match status" value="1"/>
</dbReference>
<proteinExistence type="predicted"/>
<dbReference type="InterPro" id="IPR050482">
    <property type="entry name" value="Sensor_HK_TwoCompSys"/>
</dbReference>
<keyword evidence="4" id="KW-0808">Transferase</keyword>
<dbReference type="PROSITE" id="PS50112">
    <property type="entry name" value="PAS"/>
    <property type="match status" value="1"/>
</dbReference>
<comment type="caution">
    <text evidence="12">The sequence shown here is derived from an EMBL/GenBank/DDBJ whole genome shotgun (WGS) entry which is preliminary data.</text>
</comment>
<dbReference type="GO" id="GO:0016301">
    <property type="term" value="F:kinase activity"/>
    <property type="evidence" value="ECO:0007669"/>
    <property type="project" value="UniProtKB-KW"/>
</dbReference>
<evidence type="ECO:0000259" key="11">
    <source>
        <dbReference type="PROSITE" id="PS50112"/>
    </source>
</evidence>
<dbReference type="Pfam" id="PF00989">
    <property type="entry name" value="PAS"/>
    <property type="match status" value="1"/>
</dbReference>
<evidence type="ECO:0000256" key="4">
    <source>
        <dbReference type="ARBA" id="ARBA00022679"/>
    </source>
</evidence>
<reference evidence="12" key="1">
    <citation type="submission" date="2022-12" db="EMBL/GenBank/DDBJ databases">
        <title>Bacterial isolates from different developmental stages of Nematostella vectensis.</title>
        <authorList>
            <person name="Fraune S."/>
        </authorList>
    </citation>
    <scope>NUCLEOTIDE SEQUENCE</scope>
    <source>
        <strain evidence="12">G21619-S1</strain>
    </source>
</reference>
<dbReference type="Gene3D" id="3.30.450.20">
    <property type="entry name" value="PAS domain"/>
    <property type="match status" value="1"/>
</dbReference>
<keyword evidence="9" id="KW-0175">Coiled coil</keyword>
<evidence type="ECO:0000256" key="5">
    <source>
        <dbReference type="ARBA" id="ARBA00022741"/>
    </source>
</evidence>